<protein>
    <submittedName>
        <fullName evidence="6">LysR family transcriptional regulator</fullName>
    </submittedName>
</protein>
<dbReference type="InterPro" id="IPR036388">
    <property type="entry name" value="WH-like_DNA-bd_sf"/>
</dbReference>
<dbReference type="GO" id="GO:0003700">
    <property type="term" value="F:DNA-binding transcription factor activity"/>
    <property type="evidence" value="ECO:0007669"/>
    <property type="project" value="InterPro"/>
</dbReference>
<dbReference type="InterPro" id="IPR058163">
    <property type="entry name" value="LysR-type_TF_proteobact-type"/>
</dbReference>
<evidence type="ECO:0000256" key="3">
    <source>
        <dbReference type="ARBA" id="ARBA00023125"/>
    </source>
</evidence>
<dbReference type="InterPro" id="IPR005119">
    <property type="entry name" value="LysR_subst-bd"/>
</dbReference>
<dbReference type="RefSeq" id="WP_220664058.1">
    <property type="nucleotide sequence ID" value="NZ_CP069370.1"/>
</dbReference>
<dbReference type="SUPFAM" id="SSF53850">
    <property type="entry name" value="Periplasmic binding protein-like II"/>
    <property type="match status" value="1"/>
</dbReference>
<dbReference type="Proteomes" id="UP000826300">
    <property type="component" value="Chromosome"/>
</dbReference>
<reference evidence="6" key="1">
    <citation type="submission" date="2021-02" db="EMBL/GenBank/DDBJ databases">
        <title>Rhodobacter shimadae sp. nov., an aerobic anoxygenic phototrophic bacterium isolated from a hot spring.</title>
        <authorList>
            <person name="Muramatsu S."/>
            <person name="Haruta S."/>
            <person name="Hirose S."/>
            <person name="Hanada S."/>
        </authorList>
    </citation>
    <scope>NUCLEOTIDE SEQUENCE</scope>
    <source>
        <strain evidence="6">N10</strain>
    </source>
</reference>
<dbReference type="Pfam" id="PF03466">
    <property type="entry name" value="LysR_substrate"/>
    <property type="match status" value="1"/>
</dbReference>
<evidence type="ECO:0000256" key="4">
    <source>
        <dbReference type="ARBA" id="ARBA00023163"/>
    </source>
</evidence>
<keyword evidence="4" id="KW-0804">Transcription</keyword>
<gene>
    <name evidence="6" type="ORF">JO391_08310</name>
</gene>
<feature type="domain" description="HTH lysR-type" evidence="5">
    <location>
        <begin position="3"/>
        <end position="60"/>
    </location>
</feature>
<dbReference type="FunFam" id="1.10.10.10:FF:000001">
    <property type="entry name" value="LysR family transcriptional regulator"/>
    <property type="match status" value="1"/>
</dbReference>
<evidence type="ECO:0000313" key="6">
    <source>
        <dbReference type="EMBL" id="QYZ71488.1"/>
    </source>
</evidence>
<dbReference type="GO" id="GO:0043565">
    <property type="term" value="F:sequence-specific DNA binding"/>
    <property type="evidence" value="ECO:0007669"/>
    <property type="project" value="TreeGrafter"/>
</dbReference>
<organism evidence="6 7">
    <name type="scientific">Neotabrizicola shimadae</name>
    <dbReference type="NCBI Taxonomy" id="2807096"/>
    <lineage>
        <taxon>Bacteria</taxon>
        <taxon>Pseudomonadati</taxon>
        <taxon>Pseudomonadota</taxon>
        <taxon>Alphaproteobacteria</taxon>
        <taxon>Rhodobacterales</taxon>
        <taxon>Paracoccaceae</taxon>
        <taxon>Neotabrizicola</taxon>
    </lineage>
</organism>
<evidence type="ECO:0000313" key="7">
    <source>
        <dbReference type="Proteomes" id="UP000826300"/>
    </source>
</evidence>
<proteinExistence type="inferred from homology"/>
<keyword evidence="7" id="KW-1185">Reference proteome</keyword>
<dbReference type="KEGG" id="nsm:JO391_08310"/>
<dbReference type="PANTHER" id="PTHR30537:SF1">
    <property type="entry name" value="HTH-TYPE TRANSCRIPTIONAL REGULATOR PGRR"/>
    <property type="match status" value="1"/>
</dbReference>
<comment type="similarity">
    <text evidence="1">Belongs to the LysR transcriptional regulatory family.</text>
</comment>
<dbReference type="AlphaFoldDB" id="A0A8G1EEM3"/>
<evidence type="ECO:0000256" key="2">
    <source>
        <dbReference type="ARBA" id="ARBA00023015"/>
    </source>
</evidence>
<evidence type="ECO:0000259" key="5">
    <source>
        <dbReference type="PROSITE" id="PS50931"/>
    </source>
</evidence>
<dbReference type="Pfam" id="PF00126">
    <property type="entry name" value="HTH_1"/>
    <property type="match status" value="1"/>
</dbReference>
<keyword evidence="2" id="KW-0805">Transcription regulation</keyword>
<keyword evidence="3" id="KW-0238">DNA-binding</keyword>
<evidence type="ECO:0000256" key="1">
    <source>
        <dbReference type="ARBA" id="ARBA00009437"/>
    </source>
</evidence>
<dbReference type="EMBL" id="CP069370">
    <property type="protein sequence ID" value="QYZ71488.1"/>
    <property type="molecule type" value="Genomic_DNA"/>
</dbReference>
<sequence length="289" mass="32360">MRPDLTALQIFIEVARDLSFTNAAARLGLAPSSVSRTIRDLEDRIGVRLLTRTTRSVSLTEAGLRLLDRAAPRLEEISAELAALTDLGLRPSGLVRITCSEQAAYRVLWPKLRGLMKDFPQITVELFIDHSFTDIAARNFDAGVRLGDSVEKDMVAVRIGPDSRLIAVGAPRYFAERPIPLRPQDLTEQSCINLRLGTRGDLYAWEFERSGEKLRVRVDGPWIFNTVRIPRELGSCSTRSWARVPRHRGHRFHGRSGSFADSVMESVLSGGVKDFHQCFFASHAFTGER</sequence>
<dbReference type="GO" id="GO:0006351">
    <property type="term" value="P:DNA-templated transcription"/>
    <property type="evidence" value="ECO:0007669"/>
    <property type="project" value="TreeGrafter"/>
</dbReference>
<dbReference type="Gene3D" id="3.40.190.290">
    <property type="match status" value="1"/>
</dbReference>
<dbReference type="Gene3D" id="1.10.10.10">
    <property type="entry name" value="Winged helix-like DNA-binding domain superfamily/Winged helix DNA-binding domain"/>
    <property type="match status" value="1"/>
</dbReference>
<dbReference type="SUPFAM" id="SSF46785">
    <property type="entry name" value="Winged helix' DNA-binding domain"/>
    <property type="match status" value="1"/>
</dbReference>
<dbReference type="PANTHER" id="PTHR30537">
    <property type="entry name" value="HTH-TYPE TRANSCRIPTIONAL REGULATOR"/>
    <property type="match status" value="1"/>
</dbReference>
<dbReference type="InterPro" id="IPR000847">
    <property type="entry name" value="LysR_HTH_N"/>
</dbReference>
<name>A0A8G1EEM3_9RHOB</name>
<accession>A0A8G1EEM3</accession>
<dbReference type="PROSITE" id="PS50931">
    <property type="entry name" value="HTH_LYSR"/>
    <property type="match status" value="1"/>
</dbReference>
<dbReference type="InterPro" id="IPR036390">
    <property type="entry name" value="WH_DNA-bd_sf"/>
</dbReference>